<keyword evidence="4" id="KW-1185">Reference proteome</keyword>
<evidence type="ECO:0000256" key="2">
    <source>
        <dbReference type="SAM" id="Phobius"/>
    </source>
</evidence>
<evidence type="ECO:0000313" key="4">
    <source>
        <dbReference type="Proteomes" id="UP000001646"/>
    </source>
</evidence>
<sequence>MAGEKLAGRPADSGSAPPTSPRLPWGNFSSGSDCASSLGHSAQACGLKPCPLLLNPLLAVAFQRWTKSHPLFSQEFLIHNHANIGFCLVLCILISLMFEVSGSPLPLLRSQVSLNNSPSVCLPTMPYLMHRGRMI</sequence>
<reference evidence="3" key="2">
    <citation type="submission" date="2025-08" db="UniProtKB">
        <authorList>
            <consortium name="Ensembl"/>
        </authorList>
    </citation>
    <scope>IDENTIFICATION</scope>
</reference>
<dbReference type="InterPro" id="IPR016447">
    <property type="entry name" value="Translocation_assoc_membrane"/>
</dbReference>
<dbReference type="GO" id="GO:0006616">
    <property type="term" value="P:SRP-dependent cotranslational protein targeting to membrane, translocation"/>
    <property type="evidence" value="ECO:0007669"/>
    <property type="project" value="InterPro"/>
</dbReference>
<dbReference type="InParanoid" id="A0A803TV90"/>
<protein>
    <submittedName>
        <fullName evidence="3">Uncharacterized protein</fullName>
    </submittedName>
</protein>
<evidence type="ECO:0000256" key="1">
    <source>
        <dbReference type="SAM" id="MobiDB-lite"/>
    </source>
</evidence>
<accession>A0A803TV90</accession>
<reference evidence="3 4" key="1">
    <citation type="submission" date="2009-12" db="EMBL/GenBank/DDBJ databases">
        <title>The Genome Sequence of Anolis carolinensis (Green Anole Lizard).</title>
        <authorList>
            <consortium name="The Genome Sequencing Platform"/>
            <person name="Di Palma F."/>
            <person name="Alfoldi J."/>
            <person name="Heiman D."/>
            <person name="Young S."/>
            <person name="Grabherr M."/>
            <person name="Johnson J."/>
            <person name="Lander E.S."/>
            <person name="Lindblad-Toh K."/>
        </authorList>
    </citation>
    <scope>NUCLEOTIDE SEQUENCE [LARGE SCALE GENOMIC DNA]</scope>
    <source>
        <strain evidence="3 4">JBL SC #1</strain>
    </source>
</reference>
<dbReference type="GeneTree" id="ENSGT00940000182083"/>
<dbReference type="PANTHER" id="PTHR12371">
    <property type="entry name" value="TRANSLOCATION ASSOCIATED MEMBRANE PROTEIN"/>
    <property type="match status" value="1"/>
</dbReference>
<proteinExistence type="predicted"/>
<name>A0A803TV90_ANOCA</name>
<organism evidence="3 4">
    <name type="scientific">Anolis carolinensis</name>
    <name type="common">Green anole</name>
    <name type="synonym">American chameleon</name>
    <dbReference type="NCBI Taxonomy" id="28377"/>
    <lineage>
        <taxon>Eukaryota</taxon>
        <taxon>Metazoa</taxon>
        <taxon>Chordata</taxon>
        <taxon>Craniata</taxon>
        <taxon>Vertebrata</taxon>
        <taxon>Euteleostomi</taxon>
        <taxon>Lepidosauria</taxon>
        <taxon>Squamata</taxon>
        <taxon>Bifurcata</taxon>
        <taxon>Unidentata</taxon>
        <taxon>Episquamata</taxon>
        <taxon>Toxicofera</taxon>
        <taxon>Iguania</taxon>
        <taxon>Dactyloidae</taxon>
        <taxon>Anolis</taxon>
    </lineage>
</organism>
<reference evidence="3" key="3">
    <citation type="submission" date="2025-09" db="UniProtKB">
        <authorList>
            <consortium name="Ensembl"/>
        </authorList>
    </citation>
    <scope>IDENTIFICATION</scope>
</reference>
<dbReference type="Proteomes" id="UP000001646">
    <property type="component" value="Chromosome 1"/>
</dbReference>
<evidence type="ECO:0000313" key="3">
    <source>
        <dbReference type="Ensembl" id="ENSACAP00000039130.1"/>
    </source>
</evidence>
<feature type="region of interest" description="Disordered" evidence="1">
    <location>
        <begin position="1"/>
        <end position="22"/>
    </location>
</feature>
<feature type="transmembrane region" description="Helical" evidence="2">
    <location>
        <begin position="76"/>
        <end position="98"/>
    </location>
</feature>
<keyword evidence="2" id="KW-0812">Transmembrane</keyword>
<dbReference type="AlphaFoldDB" id="A0A803TV90"/>
<keyword evidence="2" id="KW-0472">Membrane</keyword>
<keyword evidence="2" id="KW-1133">Transmembrane helix</keyword>
<dbReference type="Ensembl" id="ENSACAT00000040903.1">
    <property type="protein sequence ID" value="ENSACAP00000039130.1"/>
    <property type="gene ID" value="ENSACAG00000036311.1"/>
</dbReference>
<dbReference type="PANTHER" id="PTHR12371:SF4">
    <property type="entry name" value="TRANSLOCATING CHAIN-ASSOCIATED MEMBRANE PROTEIN 2"/>
    <property type="match status" value="1"/>
</dbReference>